<sequence>MTEIDDLTVDFDQQREQRADNIHWDEEDEALFEEDMDDVSEAKSSSFTKRHLGILHHVFTGETKALPLRVMGPHHHYEPAALARKESDAGILPEDTSVRVTAMPRTDAESDASFTENDPATKTKIREWSLQYLKDSAVEKCSYRNVLEEFGVSDLVASDWQGIAEEYWDRDSLSETGDFVENYEPSIHGTSHTVHPQNDVSNNKQCYTALSSPQDTSDCENRHPEKRGRKSMSIAISFSDSDYPWLISLPPSPLVNSVSERTLEPVVPEDGVSLNRNGKPKSPNSNEFNTNHGATKKPSAPFLVRLFNESERKDSVISEHQKQAGQKADLARVQNIQETQSGSKIHNHTLHFGKLKPTSISSCKKKKELPTDRAFSEPSLYKPISNVHEEATFSAPLSAINTTGYEPQKANRRMQILSKSVSDRWIETMSRTRRIWGLFPRNKLKRSRTTPGYD</sequence>
<feature type="region of interest" description="Disordered" evidence="1">
    <location>
        <begin position="208"/>
        <end position="231"/>
    </location>
</feature>
<protein>
    <submittedName>
        <fullName evidence="2">Uncharacterized protein</fullName>
    </submittedName>
</protein>
<comment type="caution">
    <text evidence="2">The sequence shown here is derived from an EMBL/GenBank/DDBJ whole genome shotgun (WGS) entry which is preliminary data.</text>
</comment>
<dbReference type="Proteomes" id="UP000245464">
    <property type="component" value="Chromosome 1"/>
</dbReference>
<feature type="compositionally biased region" description="Polar residues" evidence="1">
    <location>
        <begin position="282"/>
        <end position="293"/>
    </location>
</feature>
<evidence type="ECO:0000313" key="2">
    <source>
        <dbReference type="EMBL" id="KAF7578581.1"/>
    </source>
</evidence>
<accession>A0A2W1DAN5</accession>
<dbReference type="RefSeq" id="XP_001932561.2">
    <property type="nucleotide sequence ID" value="XM_001932526.2"/>
</dbReference>
<dbReference type="EMBL" id="NQIK02000001">
    <property type="protein sequence ID" value="KAF7578581.1"/>
    <property type="molecule type" value="Genomic_DNA"/>
</dbReference>
<feature type="region of interest" description="Disordered" evidence="1">
    <location>
        <begin position="268"/>
        <end position="297"/>
    </location>
</feature>
<organism evidence="2 3">
    <name type="scientific">Pyrenophora tritici-repentis</name>
    <dbReference type="NCBI Taxonomy" id="45151"/>
    <lineage>
        <taxon>Eukaryota</taxon>
        <taxon>Fungi</taxon>
        <taxon>Dikarya</taxon>
        <taxon>Ascomycota</taxon>
        <taxon>Pezizomycotina</taxon>
        <taxon>Dothideomycetes</taxon>
        <taxon>Pleosporomycetidae</taxon>
        <taxon>Pleosporales</taxon>
        <taxon>Pleosporineae</taxon>
        <taxon>Pleosporaceae</taxon>
        <taxon>Pyrenophora</taxon>
    </lineage>
</organism>
<name>A0A2W1DAN5_9PLEO</name>
<gene>
    <name evidence="2" type="ORF">PtrM4_028210</name>
</gene>
<dbReference type="GeneID" id="6339106"/>
<reference evidence="2 3" key="1">
    <citation type="journal article" date="2018" name="BMC Genomics">
        <title>Comparative genomics of the wheat fungal pathogen Pyrenophora tritici-repentis reveals chromosomal variations and genome plasticity.</title>
        <authorList>
            <person name="Moolhuijzen P."/>
            <person name="See P.T."/>
            <person name="Hane J.K."/>
            <person name="Shi G."/>
            <person name="Liu Z."/>
            <person name="Oliver R.P."/>
            <person name="Moffat C.S."/>
        </authorList>
    </citation>
    <scope>NUCLEOTIDE SEQUENCE [LARGE SCALE GENOMIC DNA]</scope>
    <source>
        <strain evidence="2">M4</strain>
    </source>
</reference>
<evidence type="ECO:0000313" key="3">
    <source>
        <dbReference type="Proteomes" id="UP000245464"/>
    </source>
</evidence>
<dbReference type="AlphaFoldDB" id="A0A2W1DAN5"/>
<proteinExistence type="predicted"/>
<dbReference type="KEGG" id="ptrr:6339106"/>
<evidence type="ECO:0000256" key="1">
    <source>
        <dbReference type="SAM" id="MobiDB-lite"/>
    </source>
</evidence>